<dbReference type="WBParaSite" id="SSLN_0000381501-mRNA-1">
    <property type="protein sequence ID" value="SSLN_0000381501-mRNA-1"/>
    <property type="gene ID" value="SSLN_0000381501"/>
</dbReference>
<evidence type="ECO:0000313" key="3">
    <source>
        <dbReference type="Proteomes" id="UP000275846"/>
    </source>
</evidence>
<name>A0A183SHK0_SCHSO</name>
<evidence type="ECO:0000313" key="2">
    <source>
        <dbReference type="EMBL" id="VDL90083.1"/>
    </source>
</evidence>
<organism evidence="4">
    <name type="scientific">Schistocephalus solidus</name>
    <name type="common">Tapeworm</name>
    <dbReference type="NCBI Taxonomy" id="70667"/>
    <lineage>
        <taxon>Eukaryota</taxon>
        <taxon>Metazoa</taxon>
        <taxon>Spiralia</taxon>
        <taxon>Lophotrochozoa</taxon>
        <taxon>Platyhelminthes</taxon>
        <taxon>Cestoda</taxon>
        <taxon>Eucestoda</taxon>
        <taxon>Diphyllobothriidea</taxon>
        <taxon>Diphyllobothriidae</taxon>
        <taxon>Schistocephalus</taxon>
    </lineage>
</organism>
<keyword evidence="3" id="KW-1185">Reference proteome</keyword>
<feature type="region of interest" description="Disordered" evidence="1">
    <location>
        <begin position="1"/>
        <end position="22"/>
    </location>
</feature>
<gene>
    <name evidence="2" type="ORF">SSLN_LOCUS3698</name>
</gene>
<dbReference type="AlphaFoldDB" id="A0A183SHK0"/>
<dbReference type="EMBL" id="UYSU01032622">
    <property type="protein sequence ID" value="VDL90083.1"/>
    <property type="molecule type" value="Genomic_DNA"/>
</dbReference>
<accession>A0A183SHK0</accession>
<evidence type="ECO:0000256" key="1">
    <source>
        <dbReference type="SAM" id="MobiDB-lite"/>
    </source>
</evidence>
<protein>
    <submittedName>
        <fullName evidence="2 4">Uncharacterized protein</fullName>
    </submittedName>
</protein>
<sequence length="80" mass="8539">MDSLTRPNGGSQFPAKDARRHNAVRRCGHSLIANTNPLPSPTSAPFPFVQLQKPPVSNCILPGSNDGPLYETENSGILSP</sequence>
<feature type="compositionally biased region" description="Polar residues" evidence="1">
    <location>
        <begin position="1"/>
        <end position="11"/>
    </location>
</feature>
<evidence type="ECO:0000313" key="4">
    <source>
        <dbReference type="WBParaSite" id="SSLN_0000381501-mRNA-1"/>
    </source>
</evidence>
<reference evidence="4" key="1">
    <citation type="submission" date="2016-06" db="UniProtKB">
        <authorList>
            <consortium name="WormBaseParasite"/>
        </authorList>
    </citation>
    <scope>IDENTIFICATION</scope>
</reference>
<proteinExistence type="predicted"/>
<dbReference type="Proteomes" id="UP000275846">
    <property type="component" value="Unassembled WGS sequence"/>
</dbReference>
<reference evidence="2 3" key="2">
    <citation type="submission" date="2018-11" db="EMBL/GenBank/DDBJ databases">
        <authorList>
            <consortium name="Pathogen Informatics"/>
        </authorList>
    </citation>
    <scope>NUCLEOTIDE SEQUENCE [LARGE SCALE GENOMIC DNA]</scope>
    <source>
        <strain evidence="2 3">NST_G2</strain>
    </source>
</reference>